<accession>A0A165BL42</accession>
<dbReference type="InParanoid" id="A0A165BL42"/>
<dbReference type="Proteomes" id="UP000076871">
    <property type="component" value="Unassembled WGS sequence"/>
</dbReference>
<sequence length="103" mass="11893">MKQRSQSEDRFPRGSMARYTVDDSAVVFAAEGLLWQPYRGSRQGRPTTKTIRWNTCLLLGSITRVKTWWWQTRVVLSLISPSGCSPRNTGENVSCYERSKRHI</sequence>
<proteinExistence type="predicted"/>
<keyword evidence="2" id="KW-1185">Reference proteome</keyword>
<evidence type="ECO:0000313" key="2">
    <source>
        <dbReference type="Proteomes" id="UP000076871"/>
    </source>
</evidence>
<evidence type="ECO:0000313" key="1">
    <source>
        <dbReference type="EMBL" id="KZT01253.1"/>
    </source>
</evidence>
<reference evidence="1 2" key="1">
    <citation type="journal article" date="2016" name="Mol. Biol. Evol.">
        <title>Comparative Genomics of Early-Diverging Mushroom-Forming Fungi Provides Insights into the Origins of Lignocellulose Decay Capabilities.</title>
        <authorList>
            <person name="Nagy L.G."/>
            <person name="Riley R."/>
            <person name="Tritt A."/>
            <person name="Adam C."/>
            <person name="Daum C."/>
            <person name="Floudas D."/>
            <person name="Sun H."/>
            <person name="Yadav J.S."/>
            <person name="Pangilinan J."/>
            <person name="Larsson K.H."/>
            <person name="Matsuura K."/>
            <person name="Barry K."/>
            <person name="Labutti K."/>
            <person name="Kuo R."/>
            <person name="Ohm R.A."/>
            <person name="Bhattacharya S.S."/>
            <person name="Shirouzu T."/>
            <person name="Yoshinaga Y."/>
            <person name="Martin F.M."/>
            <person name="Grigoriev I.V."/>
            <person name="Hibbett D.S."/>
        </authorList>
    </citation>
    <scope>NUCLEOTIDE SEQUENCE [LARGE SCALE GENOMIC DNA]</scope>
    <source>
        <strain evidence="1 2">93-53</strain>
    </source>
</reference>
<dbReference type="GeneID" id="63827083"/>
<name>A0A165BL42_9APHY</name>
<gene>
    <name evidence="1" type="ORF">LAESUDRAFT_731489</name>
</gene>
<dbReference type="EMBL" id="KV427668">
    <property type="protein sequence ID" value="KZT01253.1"/>
    <property type="molecule type" value="Genomic_DNA"/>
</dbReference>
<organism evidence="1 2">
    <name type="scientific">Laetiporus sulphureus 93-53</name>
    <dbReference type="NCBI Taxonomy" id="1314785"/>
    <lineage>
        <taxon>Eukaryota</taxon>
        <taxon>Fungi</taxon>
        <taxon>Dikarya</taxon>
        <taxon>Basidiomycota</taxon>
        <taxon>Agaricomycotina</taxon>
        <taxon>Agaricomycetes</taxon>
        <taxon>Polyporales</taxon>
        <taxon>Laetiporus</taxon>
    </lineage>
</organism>
<protein>
    <submittedName>
        <fullName evidence="1">Uncharacterized protein</fullName>
    </submittedName>
</protein>
<dbReference type="AlphaFoldDB" id="A0A165BL42"/>
<dbReference type="RefSeq" id="XP_040758993.1">
    <property type="nucleotide sequence ID" value="XM_040910054.1"/>
</dbReference>